<evidence type="ECO:0000256" key="4">
    <source>
        <dbReference type="ARBA" id="ARBA00012272"/>
    </source>
</evidence>
<sequence length="433" mass="48716">MGRGRKVVFFLIFLSFASGIYANIGEFDDFLKQQAEEAKQIAEQSYNPHPEEVANSLNKQVGDLLHSNRTRRHLAGAECMATNPIDRCWRCHGDWHENRKRLADCGKGFGRNTIGGRDGEIYVVTDPSDNNVEEPTPGTLRHAVIQMRPLWIIFSKSMVIRLEEELIMRKDKTIDGRGVNVHIAYGAGITIQYISNVIIHGIRIHHIIPRPGGMVRDAVNHIGLRTISDGDGISIYGSSNVWIDHVSLEKCSDGLIDAIEGSTAITISNCKFNNHDHVMLFGGSDKSVQDRIMQVTVAFNRFGKGLIQRMPRARHGFFHVVNNDYNRWQMYAIGGSANPTIISQGNRFKAPENPFAKGVTKRDYATEEEWKNWQWRSEGDLFKNGAYFNESGPPFIQENPAIRRRLIKAKPGSFAGRLTRYAGALKCKLGHPC</sequence>
<dbReference type="Proteomes" id="UP000077755">
    <property type="component" value="Chromosome 2"/>
</dbReference>
<dbReference type="InterPro" id="IPR007524">
    <property type="entry name" value="Pec_lyase_N"/>
</dbReference>
<dbReference type="EMBL" id="CP093344">
    <property type="protein sequence ID" value="WOG88817.1"/>
    <property type="molecule type" value="Genomic_DNA"/>
</dbReference>
<dbReference type="InterPro" id="IPR002022">
    <property type="entry name" value="Pec_lyase"/>
</dbReference>
<evidence type="ECO:0000256" key="5">
    <source>
        <dbReference type="ARBA" id="ARBA00022723"/>
    </source>
</evidence>
<dbReference type="Gramene" id="KZN06297">
    <property type="protein sequence ID" value="KZN06297"/>
    <property type="gene ID" value="DCAR_007134"/>
</dbReference>
<evidence type="ECO:0000256" key="6">
    <source>
        <dbReference type="ARBA" id="ARBA00022729"/>
    </source>
</evidence>
<dbReference type="Gene3D" id="2.160.20.10">
    <property type="entry name" value="Single-stranded right-handed beta-helix, Pectin lyase-like"/>
    <property type="match status" value="1"/>
</dbReference>
<keyword evidence="12" id="KW-1185">Reference proteome</keyword>
<evidence type="ECO:0000256" key="3">
    <source>
        <dbReference type="ARBA" id="ARBA00010980"/>
    </source>
</evidence>
<dbReference type="SUPFAM" id="SSF51126">
    <property type="entry name" value="Pectin lyase-like"/>
    <property type="match status" value="1"/>
</dbReference>
<dbReference type="KEGG" id="dcr:108208160"/>
<dbReference type="InterPro" id="IPR045032">
    <property type="entry name" value="PEL"/>
</dbReference>
<dbReference type="OMA" id="FTEHTTI"/>
<comment type="pathway">
    <text evidence="2 10">Glycan metabolism; pectin degradation; 2-dehydro-3-deoxy-D-gluconate from pectin: step 2/5.</text>
</comment>
<feature type="chain" id="PRO_5042620707" description="Pectate lyase" evidence="10">
    <location>
        <begin position="23"/>
        <end position="433"/>
    </location>
</feature>
<name>A0A166EAB1_DAUCS</name>
<keyword evidence="9 10" id="KW-0456">Lyase</keyword>
<dbReference type="AlphaFoldDB" id="A0A166EAB1"/>
<evidence type="ECO:0000256" key="1">
    <source>
        <dbReference type="ARBA" id="ARBA00000695"/>
    </source>
</evidence>
<dbReference type="InterPro" id="IPR011050">
    <property type="entry name" value="Pectin_lyase_fold/virulence"/>
</dbReference>
<evidence type="ECO:0000256" key="2">
    <source>
        <dbReference type="ARBA" id="ARBA00005220"/>
    </source>
</evidence>
<organism evidence="11 12">
    <name type="scientific">Daucus carota subsp. sativus</name>
    <name type="common">Carrot</name>
    <dbReference type="NCBI Taxonomy" id="79200"/>
    <lineage>
        <taxon>Eukaryota</taxon>
        <taxon>Viridiplantae</taxon>
        <taxon>Streptophyta</taxon>
        <taxon>Embryophyta</taxon>
        <taxon>Tracheophyta</taxon>
        <taxon>Spermatophyta</taxon>
        <taxon>Magnoliopsida</taxon>
        <taxon>eudicotyledons</taxon>
        <taxon>Gunneridae</taxon>
        <taxon>Pentapetalae</taxon>
        <taxon>asterids</taxon>
        <taxon>campanulids</taxon>
        <taxon>Apiales</taxon>
        <taxon>Apiaceae</taxon>
        <taxon>Apioideae</taxon>
        <taxon>Scandiceae</taxon>
        <taxon>Daucinae</taxon>
        <taxon>Daucus</taxon>
        <taxon>Daucus sect. Daucus</taxon>
    </lineage>
</organism>
<dbReference type="GO" id="GO:0030570">
    <property type="term" value="F:pectate lyase activity"/>
    <property type="evidence" value="ECO:0007669"/>
    <property type="project" value="UniProtKB-EC"/>
</dbReference>
<reference evidence="11" key="1">
    <citation type="journal article" date="2016" name="Nat. Genet.">
        <title>A high-quality carrot genome assembly provides new insights into carotenoid accumulation and asterid genome evolution.</title>
        <authorList>
            <person name="Iorizzo M."/>
            <person name="Ellison S."/>
            <person name="Senalik D."/>
            <person name="Zeng P."/>
            <person name="Satapoomin P."/>
            <person name="Huang J."/>
            <person name="Bowman M."/>
            <person name="Iovene M."/>
            <person name="Sanseverino W."/>
            <person name="Cavagnaro P."/>
            <person name="Yildiz M."/>
            <person name="Macko-Podgorni A."/>
            <person name="Moranska E."/>
            <person name="Grzebelus E."/>
            <person name="Grzebelus D."/>
            <person name="Ashrafi H."/>
            <person name="Zheng Z."/>
            <person name="Cheng S."/>
            <person name="Spooner D."/>
            <person name="Van Deynze A."/>
            <person name="Simon P."/>
        </authorList>
    </citation>
    <scope>NUCLEOTIDE SEQUENCE</scope>
    <source>
        <tissue evidence="11">Leaf</tissue>
    </source>
</reference>
<feature type="signal peptide" evidence="10">
    <location>
        <begin position="1"/>
        <end position="22"/>
    </location>
</feature>
<evidence type="ECO:0000256" key="7">
    <source>
        <dbReference type="ARBA" id="ARBA00022837"/>
    </source>
</evidence>
<keyword evidence="7 10" id="KW-0106">Calcium</keyword>
<dbReference type="PANTHER" id="PTHR31683:SF184">
    <property type="entry name" value="PECTATE LYASE"/>
    <property type="match status" value="1"/>
</dbReference>
<comment type="similarity">
    <text evidence="3 10">Belongs to the polysaccharide lyase 1 family.</text>
</comment>
<dbReference type="PRINTS" id="PR00807">
    <property type="entry name" value="AMBALLERGEN"/>
</dbReference>
<dbReference type="InterPro" id="IPR012334">
    <property type="entry name" value="Pectin_lyas_fold"/>
</dbReference>
<dbReference type="PANTHER" id="PTHR31683">
    <property type="entry name" value="PECTATE LYASE 18-RELATED"/>
    <property type="match status" value="1"/>
</dbReference>
<keyword evidence="6 10" id="KW-0732">Signal</keyword>
<dbReference type="GO" id="GO:0046872">
    <property type="term" value="F:metal ion binding"/>
    <property type="evidence" value="ECO:0007669"/>
    <property type="project" value="UniProtKB-KW"/>
</dbReference>
<proteinExistence type="inferred from homology"/>
<accession>A0A166EAB1</accession>
<dbReference type="EC" id="4.2.2.2" evidence="4 10"/>
<dbReference type="Pfam" id="PF04431">
    <property type="entry name" value="Pec_lyase_N"/>
    <property type="match status" value="1"/>
</dbReference>
<dbReference type="InterPro" id="IPR018082">
    <property type="entry name" value="AmbAllergen"/>
</dbReference>
<keyword evidence="5 10" id="KW-0479">Metal-binding</keyword>
<comment type="catalytic activity">
    <reaction evidence="1 10">
        <text>Eliminative cleavage of (1-&gt;4)-alpha-D-galacturonan to give oligosaccharides with 4-deoxy-alpha-D-galact-4-enuronosyl groups at their non-reducing ends.</text>
        <dbReference type="EC" id="4.2.2.2"/>
    </reaction>
</comment>
<dbReference type="SMART" id="SM00656">
    <property type="entry name" value="Amb_all"/>
    <property type="match status" value="1"/>
</dbReference>
<evidence type="ECO:0000313" key="11">
    <source>
        <dbReference type="EMBL" id="WOG88817.1"/>
    </source>
</evidence>
<comment type="cofactor">
    <cofactor evidence="10">
        <name>Ca(2+)</name>
        <dbReference type="ChEBI" id="CHEBI:29108"/>
    </cofactor>
    <text evidence="10">Binds 1 Ca(2+) ion. Required for its activity.</text>
</comment>
<dbReference type="Pfam" id="PF00544">
    <property type="entry name" value="Pectate_lyase_4"/>
    <property type="match status" value="1"/>
</dbReference>
<gene>
    <name evidence="11" type="ORF">DCAR_0208052</name>
</gene>
<evidence type="ECO:0000256" key="9">
    <source>
        <dbReference type="ARBA" id="ARBA00023239"/>
    </source>
</evidence>
<evidence type="ECO:0000256" key="8">
    <source>
        <dbReference type="ARBA" id="ARBA00023180"/>
    </source>
</evidence>
<dbReference type="OrthoDB" id="1637350at2759"/>
<protein>
    <recommendedName>
        <fullName evidence="4 10">Pectate lyase</fullName>
        <ecNumber evidence="4 10">4.2.2.2</ecNumber>
    </recommendedName>
</protein>
<evidence type="ECO:0000256" key="10">
    <source>
        <dbReference type="RuleBase" id="RU361123"/>
    </source>
</evidence>
<keyword evidence="8" id="KW-0325">Glycoprotein</keyword>
<reference evidence="11" key="2">
    <citation type="submission" date="2022-03" db="EMBL/GenBank/DDBJ databases">
        <title>Draft title - Genomic analysis of global carrot germplasm unveils the trajectory of domestication and the origin of high carotenoid orange carrot.</title>
        <authorList>
            <person name="Iorizzo M."/>
            <person name="Ellison S."/>
            <person name="Senalik D."/>
            <person name="Macko-Podgorni A."/>
            <person name="Grzebelus D."/>
            <person name="Bostan H."/>
            <person name="Rolling W."/>
            <person name="Curaba J."/>
            <person name="Simon P."/>
        </authorList>
    </citation>
    <scope>NUCLEOTIDE SEQUENCE</scope>
    <source>
        <tissue evidence="11">Leaf</tissue>
    </source>
</reference>
<evidence type="ECO:0000313" key="12">
    <source>
        <dbReference type="Proteomes" id="UP000077755"/>
    </source>
</evidence>
<dbReference type="GO" id="GO:0045490">
    <property type="term" value="P:pectin catabolic process"/>
    <property type="evidence" value="ECO:0007669"/>
    <property type="project" value="UniProtKB-UniPathway"/>
</dbReference>